<dbReference type="SUPFAM" id="SSF53448">
    <property type="entry name" value="Nucleotide-diphospho-sugar transferases"/>
    <property type="match status" value="1"/>
</dbReference>
<dbReference type="SUPFAM" id="SSF160246">
    <property type="entry name" value="EspE N-terminal domain-like"/>
    <property type="match status" value="1"/>
</dbReference>
<gene>
    <name evidence="6" type="ORF">G8O29_13330</name>
</gene>
<feature type="domain" description="Type II secretion system protein GspE N-terminal" evidence="5">
    <location>
        <begin position="80"/>
        <end position="166"/>
    </location>
</feature>
<keyword evidence="4" id="KW-0472">Membrane</keyword>
<comment type="caution">
    <text evidence="6">The sequence shown here is derived from an EMBL/GenBank/DDBJ whole genome shotgun (WGS) entry which is preliminary data.</text>
</comment>
<sequence length="630" mass="69005">MGAAERITVLQPDAAPAAQRPARRTFAVGASLLREGVVAPDEMVAALSHRGRQAGRLPDVLRARGLVVERDLLGVDARNHGIRVVDLDSALPDPRLIDAVGVQDCLRHGLVPWQRVGDVTIVATSRPEEFRRLRPMLEARLGPVAAGIASSRAILAAIHARRGDQLARAAETRVPEAESCRSWPRLHRSPRAMACLGVILASLALAPLASGLAALAFAVFSLACLTVLKIAATLATLRAPDRAAEPVSDAIPPVVSIIVALYREGDIAPRLVRRLARLDYPVERLDVILAVEAEDSVTLDALARAELPPWMRVVIVPEGQVKTKPRALNHALDHARGAIIGVYDAEDAPEPDQLRKVVARFQRSGPDVACLQGMLDYYNPRTNWLSRCFTIEYAGWFRLLLPGLARLGLVVPLGGTTLFFRRDVLDSLGAWDAHNVTEDADLGIRLARHGYRTELIETVTMEEANCRPLPWIKQRSRWIKGYMMTWVVHMRTPRQLWRQLGPRGFLGFQVLFLGTIAQFLLAPLLWSFMILTFGLPHPIAAALPAAAIWAIVGIFLLSEATNILVGALGLGRTSHGLSLLWVLTLKLYHPLASLAAYKGLLELATRPFYWDKTTHGLFDHAVGSRQVGAL</sequence>
<keyword evidence="7" id="KW-1185">Reference proteome</keyword>
<feature type="transmembrane region" description="Helical" evidence="4">
    <location>
        <begin position="546"/>
        <end position="570"/>
    </location>
</feature>
<reference evidence="6 7" key="1">
    <citation type="journal article" date="2022" name="Microorganisms">
        <title>Genome Sequence and Characterization of a Xanthorhodopsin-Containing, Aerobic Anoxygenic Phototrophic Rhodobacter Species, Isolated from Mesophilic Conditions at Yellowstone National Park.</title>
        <authorList>
            <person name="Kyndt J.A."/>
            <person name="Robertson S."/>
            <person name="Shoffstall I.B."/>
            <person name="Ramaley R.F."/>
            <person name="Meyer T.E."/>
        </authorList>
    </citation>
    <scope>NUCLEOTIDE SEQUENCE [LARGE SCALE GENOMIC DNA]</scope>
    <source>
        <strain evidence="6 7">M37P</strain>
    </source>
</reference>
<dbReference type="EMBL" id="JAANHS010000010">
    <property type="protein sequence ID" value="NHB77702.1"/>
    <property type="molecule type" value="Genomic_DNA"/>
</dbReference>
<evidence type="ECO:0000313" key="7">
    <source>
        <dbReference type="Proteomes" id="UP001515660"/>
    </source>
</evidence>
<feature type="transmembrane region" description="Helical" evidence="4">
    <location>
        <begin position="215"/>
        <end position="237"/>
    </location>
</feature>
<organism evidence="6 7">
    <name type="scientific">Rhodobacter calidifons</name>
    <dbReference type="NCBI Taxonomy" id="2715277"/>
    <lineage>
        <taxon>Bacteria</taxon>
        <taxon>Pseudomonadati</taxon>
        <taxon>Pseudomonadota</taxon>
        <taxon>Alphaproteobacteria</taxon>
        <taxon>Rhodobacterales</taxon>
        <taxon>Rhodobacter group</taxon>
        <taxon>Rhodobacter</taxon>
    </lineage>
</organism>
<keyword evidence="4" id="KW-0812">Transmembrane</keyword>
<comment type="similarity">
    <text evidence="1">Belongs to the glycosyltransferase 2 family.</text>
</comment>
<dbReference type="Pfam" id="PF13641">
    <property type="entry name" value="Glyco_tranf_2_3"/>
    <property type="match status" value="1"/>
</dbReference>
<keyword evidence="2" id="KW-0328">Glycosyltransferase</keyword>
<dbReference type="PANTHER" id="PTHR43630:SF1">
    <property type="entry name" value="POLY-BETA-1,6-N-ACETYL-D-GLUCOSAMINE SYNTHASE"/>
    <property type="match status" value="1"/>
</dbReference>
<dbReference type="Gene3D" id="3.90.550.10">
    <property type="entry name" value="Spore Coat Polysaccharide Biosynthesis Protein SpsA, Chain A"/>
    <property type="match status" value="1"/>
</dbReference>
<dbReference type="PANTHER" id="PTHR43630">
    <property type="entry name" value="POLY-BETA-1,6-N-ACETYL-D-GLUCOSAMINE SYNTHASE"/>
    <property type="match status" value="1"/>
</dbReference>
<feature type="transmembrane region" description="Helical" evidence="4">
    <location>
        <begin position="504"/>
        <end position="526"/>
    </location>
</feature>
<accession>A0ABX0G8U3</accession>
<dbReference type="RefSeq" id="WP_166403723.1">
    <property type="nucleotide sequence ID" value="NZ_JAANHS010000010.1"/>
</dbReference>
<dbReference type="InterPro" id="IPR007831">
    <property type="entry name" value="T2SS_GspE_N"/>
</dbReference>
<evidence type="ECO:0000256" key="3">
    <source>
        <dbReference type="ARBA" id="ARBA00022679"/>
    </source>
</evidence>
<proteinExistence type="inferred from homology"/>
<evidence type="ECO:0000256" key="2">
    <source>
        <dbReference type="ARBA" id="ARBA00022676"/>
    </source>
</evidence>
<evidence type="ECO:0000256" key="4">
    <source>
        <dbReference type="SAM" id="Phobius"/>
    </source>
</evidence>
<protein>
    <submittedName>
        <fullName evidence="6">Glycosyltransferase</fullName>
    </submittedName>
</protein>
<dbReference type="Proteomes" id="UP001515660">
    <property type="component" value="Unassembled WGS sequence"/>
</dbReference>
<dbReference type="CDD" id="cd06427">
    <property type="entry name" value="CESA_like_2"/>
    <property type="match status" value="1"/>
</dbReference>
<evidence type="ECO:0000313" key="6">
    <source>
        <dbReference type="EMBL" id="NHB77702.1"/>
    </source>
</evidence>
<evidence type="ECO:0000259" key="5">
    <source>
        <dbReference type="Pfam" id="PF05157"/>
    </source>
</evidence>
<evidence type="ECO:0000256" key="1">
    <source>
        <dbReference type="ARBA" id="ARBA00006739"/>
    </source>
</evidence>
<dbReference type="InterPro" id="IPR037257">
    <property type="entry name" value="T2SS_E_N_sf"/>
</dbReference>
<name>A0ABX0G8U3_9RHOB</name>
<keyword evidence="4" id="KW-1133">Transmembrane helix</keyword>
<dbReference type="Pfam" id="PF05157">
    <property type="entry name" value="MshEN"/>
    <property type="match status" value="1"/>
</dbReference>
<keyword evidence="3" id="KW-0808">Transferase</keyword>
<dbReference type="InterPro" id="IPR029044">
    <property type="entry name" value="Nucleotide-diphossugar_trans"/>
</dbReference>